<dbReference type="CDD" id="cd00093">
    <property type="entry name" value="HTH_XRE"/>
    <property type="match status" value="1"/>
</dbReference>
<dbReference type="PROSITE" id="PS50943">
    <property type="entry name" value="HTH_CROC1"/>
    <property type="match status" value="1"/>
</dbReference>
<accession>A0A7K0BWQ6</accession>
<dbReference type="Proteomes" id="UP000487268">
    <property type="component" value="Unassembled WGS sequence"/>
</dbReference>
<dbReference type="SMART" id="SM00530">
    <property type="entry name" value="HTH_XRE"/>
    <property type="match status" value="1"/>
</dbReference>
<dbReference type="AlphaFoldDB" id="A0A7K0BWQ6"/>
<organism evidence="2 3">
    <name type="scientific">Actinomadura macrotermitis</name>
    <dbReference type="NCBI Taxonomy" id="2585200"/>
    <lineage>
        <taxon>Bacteria</taxon>
        <taxon>Bacillati</taxon>
        <taxon>Actinomycetota</taxon>
        <taxon>Actinomycetes</taxon>
        <taxon>Streptosporangiales</taxon>
        <taxon>Thermomonosporaceae</taxon>
        <taxon>Actinomadura</taxon>
    </lineage>
</organism>
<dbReference type="GO" id="GO:0003677">
    <property type="term" value="F:DNA binding"/>
    <property type="evidence" value="ECO:0007669"/>
    <property type="project" value="InterPro"/>
</dbReference>
<dbReference type="InterPro" id="IPR010982">
    <property type="entry name" value="Lambda_DNA-bd_dom_sf"/>
</dbReference>
<sequence>MPRPPDPIDGTKSIYAVFAYELRRQREARGLSQDGLAKELYMARSTIQAYEGQTHAPDEDFAKLADEYCGTGELFWLLWHHAQREHLGGWKAEFANVAEQDARQVWMYQTLVIPGLLQNEEYIRALYGAARLPPERVEAGVAERLQRQTLLGRENPPLLWILIHEAALRRLVGGPEVMVSQLEHLLQLMTLHHVALQIIPLTCGADLGGTAGGHIIWELPDRDLAYVEASTSCRLVRDTAEVKEARVLHERLRLEALPQSESCKLIMSIVESHK</sequence>
<feature type="domain" description="HTH cro/C1-type" evidence="1">
    <location>
        <begin position="22"/>
        <end position="74"/>
    </location>
</feature>
<dbReference type="OrthoDB" id="3355929at2"/>
<keyword evidence="3" id="KW-1185">Reference proteome</keyword>
<evidence type="ECO:0000313" key="2">
    <source>
        <dbReference type="EMBL" id="MQY05599.1"/>
    </source>
</evidence>
<dbReference type="Pfam" id="PF19054">
    <property type="entry name" value="DUF5753"/>
    <property type="match status" value="1"/>
</dbReference>
<evidence type="ECO:0000259" key="1">
    <source>
        <dbReference type="PROSITE" id="PS50943"/>
    </source>
</evidence>
<reference evidence="2 3" key="1">
    <citation type="submission" date="2019-10" db="EMBL/GenBank/DDBJ databases">
        <title>Actinomadura rubteroloni sp. nov. and Actinomadura macrotermitis sp. nov., isolated from the gut of fungus growing-termite Macrotermes natalensis.</title>
        <authorList>
            <person name="Benndorf R."/>
            <person name="Martin K."/>
            <person name="Kuefner M."/>
            <person name="De Beer W."/>
            <person name="Kaster A.-K."/>
            <person name="Vollmers J."/>
            <person name="Poulsen M."/>
            <person name="Beemelmanns C."/>
        </authorList>
    </citation>
    <scope>NUCLEOTIDE SEQUENCE [LARGE SCALE GENOMIC DNA]</scope>
    <source>
        <strain evidence="2 3">RB68</strain>
    </source>
</reference>
<dbReference type="InterPro" id="IPR001387">
    <property type="entry name" value="Cro/C1-type_HTH"/>
</dbReference>
<dbReference type="Gene3D" id="1.10.260.40">
    <property type="entry name" value="lambda repressor-like DNA-binding domains"/>
    <property type="match status" value="1"/>
</dbReference>
<dbReference type="Pfam" id="PF13560">
    <property type="entry name" value="HTH_31"/>
    <property type="match status" value="1"/>
</dbReference>
<proteinExistence type="predicted"/>
<protein>
    <recommendedName>
        <fullName evidence="1">HTH cro/C1-type domain-containing protein</fullName>
    </recommendedName>
</protein>
<name>A0A7K0BWQ6_9ACTN</name>
<evidence type="ECO:0000313" key="3">
    <source>
        <dbReference type="Proteomes" id="UP000487268"/>
    </source>
</evidence>
<dbReference type="EMBL" id="WEGH01000002">
    <property type="protein sequence ID" value="MQY05599.1"/>
    <property type="molecule type" value="Genomic_DNA"/>
</dbReference>
<dbReference type="SUPFAM" id="SSF47413">
    <property type="entry name" value="lambda repressor-like DNA-binding domains"/>
    <property type="match status" value="1"/>
</dbReference>
<gene>
    <name evidence="2" type="ORF">ACRB68_36760</name>
</gene>
<dbReference type="RefSeq" id="WP_153533725.1">
    <property type="nucleotide sequence ID" value="NZ_WEGH01000002.1"/>
</dbReference>
<dbReference type="InterPro" id="IPR043917">
    <property type="entry name" value="DUF5753"/>
</dbReference>
<comment type="caution">
    <text evidence="2">The sequence shown here is derived from an EMBL/GenBank/DDBJ whole genome shotgun (WGS) entry which is preliminary data.</text>
</comment>